<name>A0A9W7AMQ7_9STRA</name>
<accession>A0A9W7AMQ7</accession>
<organism evidence="3 4">
    <name type="scientific">Triparma laevis f. longispina</name>
    <dbReference type="NCBI Taxonomy" id="1714387"/>
    <lineage>
        <taxon>Eukaryota</taxon>
        <taxon>Sar</taxon>
        <taxon>Stramenopiles</taxon>
        <taxon>Ochrophyta</taxon>
        <taxon>Bolidophyceae</taxon>
        <taxon>Parmales</taxon>
        <taxon>Triparmaceae</taxon>
        <taxon>Triparma</taxon>
    </lineage>
</organism>
<keyword evidence="2" id="KW-1133">Transmembrane helix</keyword>
<evidence type="ECO:0000313" key="3">
    <source>
        <dbReference type="EMBL" id="GMH73946.1"/>
    </source>
</evidence>
<comment type="caution">
    <text evidence="3">The sequence shown here is derived from an EMBL/GenBank/DDBJ whole genome shotgun (WGS) entry which is preliminary data.</text>
</comment>
<feature type="region of interest" description="Disordered" evidence="1">
    <location>
        <begin position="160"/>
        <end position="182"/>
    </location>
</feature>
<evidence type="ECO:0000256" key="1">
    <source>
        <dbReference type="SAM" id="MobiDB-lite"/>
    </source>
</evidence>
<evidence type="ECO:0000313" key="4">
    <source>
        <dbReference type="Proteomes" id="UP001165122"/>
    </source>
</evidence>
<keyword evidence="4" id="KW-1185">Reference proteome</keyword>
<keyword evidence="2" id="KW-0472">Membrane</keyword>
<feature type="transmembrane region" description="Helical" evidence="2">
    <location>
        <begin position="120"/>
        <end position="143"/>
    </location>
</feature>
<dbReference type="EMBL" id="BRXW01000686">
    <property type="protein sequence ID" value="GMH73946.1"/>
    <property type="molecule type" value="Genomic_DNA"/>
</dbReference>
<feature type="transmembrane region" description="Helical" evidence="2">
    <location>
        <begin position="67"/>
        <end position="90"/>
    </location>
</feature>
<proteinExistence type="predicted"/>
<dbReference type="Proteomes" id="UP001165122">
    <property type="component" value="Unassembled WGS sequence"/>
</dbReference>
<dbReference type="AlphaFoldDB" id="A0A9W7AMQ7"/>
<protein>
    <submittedName>
        <fullName evidence="3">Uncharacterized protein</fullName>
    </submittedName>
</protein>
<feature type="transmembrane region" description="Helical" evidence="2">
    <location>
        <begin position="43"/>
        <end position="60"/>
    </location>
</feature>
<keyword evidence="2" id="KW-0812">Transmembrane</keyword>
<reference evidence="4" key="1">
    <citation type="journal article" date="2023" name="Commun. Biol.">
        <title>Genome analysis of Parmales, the sister group of diatoms, reveals the evolutionary specialization of diatoms from phago-mixotrophs to photoautotrophs.</title>
        <authorList>
            <person name="Ban H."/>
            <person name="Sato S."/>
            <person name="Yoshikawa S."/>
            <person name="Yamada K."/>
            <person name="Nakamura Y."/>
            <person name="Ichinomiya M."/>
            <person name="Sato N."/>
            <person name="Blanc-Mathieu R."/>
            <person name="Endo H."/>
            <person name="Kuwata A."/>
            <person name="Ogata H."/>
        </authorList>
    </citation>
    <scope>NUCLEOTIDE SEQUENCE [LARGE SCALE GENOMIC DNA]</scope>
    <source>
        <strain evidence="4">NIES 3700</strain>
    </source>
</reference>
<gene>
    <name evidence="3" type="ORF">TrLO_g7294</name>
</gene>
<sequence length="182" mass="19375">MDIIHDPPRLLSSLLGLTTLSSIAFFISSCVTAGTANAGFTTFITSLMYLGFCLGGLYTITRTQTSISVGFLIGVSLMLCIQSFQTAVFWGQLSHCDVKFGGVEIGKDVINAYSCTNPSAYRSVCAFATINFLFLLTFTATLIKGKDEIINDPNSYDDVGAPTGSAGFQGAYDQPQPSTADL</sequence>
<dbReference type="OrthoDB" id="190146at2759"/>
<evidence type="ECO:0000256" key="2">
    <source>
        <dbReference type="SAM" id="Phobius"/>
    </source>
</evidence>